<keyword evidence="1" id="KW-0472">Membrane</keyword>
<feature type="transmembrane region" description="Helical" evidence="1">
    <location>
        <begin position="6"/>
        <end position="26"/>
    </location>
</feature>
<gene>
    <name evidence="2" type="ORF">MACH26_30300</name>
</gene>
<sequence>MTGMIIVFCLLNVVTITFVYVGLLIAHKGRRDLIAGYRESKFKQPEKYGKLIGYSLLGSAVVNFAFSIGVVVFFQNPNIIAGYSWCIALPPILAAIYGNFKHRT</sequence>
<dbReference type="AlphaFoldDB" id="A0AA48HLM2"/>
<evidence type="ECO:0000313" key="3">
    <source>
        <dbReference type="Proteomes" id="UP001333710"/>
    </source>
</evidence>
<dbReference type="RefSeq" id="WP_338293538.1">
    <property type="nucleotide sequence ID" value="NZ_AP027272.1"/>
</dbReference>
<keyword evidence="1" id="KW-0812">Transmembrane</keyword>
<evidence type="ECO:0000256" key="1">
    <source>
        <dbReference type="SAM" id="Phobius"/>
    </source>
</evidence>
<name>A0AA48HLM2_9ALTE</name>
<evidence type="ECO:0008006" key="4">
    <source>
        <dbReference type="Google" id="ProtNLM"/>
    </source>
</evidence>
<accession>A0AA48HLM2</accession>
<keyword evidence="3" id="KW-1185">Reference proteome</keyword>
<keyword evidence="1" id="KW-1133">Transmembrane helix</keyword>
<evidence type="ECO:0000313" key="2">
    <source>
        <dbReference type="EMBL" id="BDX07509.1"/>
    </source>
</evidence>
<reference evidence="2" key="1">
    <citation type="submission" date="2023-01" db="EMBL/GenBank/DDBJ databases">
        <title>Complete genome sequence of Planctobacterium marinum strain Dej080120_11.</title>
        <authorList>
            <person name="Ueki S."/>
            <person name="Maruyama F."/>
        </authorList>
    </citation>
    <scope>NUCLEOTIDE SEQUENCE</scope>
    <source>
        <strain evidence="2">Dej080120_11</strain>
    </source>
</reference>
<protein>
    <recommendedName>
        <fullName evidence="4">DUF3784 domain-containing protein</fullName>
    </recommendedName>
</protein>
<dbReference type="KEGG" id="pmaw:MACH26_30300"/>
<feature type="transmembrane region" description="Helical" evidence="1">
    <location>
        <begin position="80"/>
        <end position="100"/>
    </location>
</feature>
<proteinExistence type="predicted"/>
<dbReference type="Proteomes" id="UP001333710">
    <property type="component" value="Chromosome"/>
</dbReference>
<feature type="transmembrane region" description="Helical" evidence="1">
    <location>
        <begin position="51"/>
        <end position="74"/>
    </location>
</feature>
<organism evidence="2 3">
    <name type="scientific">Planctobacterium marinum</name>
    <dbReference type="NCBI Taxonomy" id="1631968"/>
    <lineage>
        <taxon>Bacteria</taxon>
        <taxon>Pseudomonadati</taxon>
        <taxon>Pseudomonadota</taxon>
        <taxon>Gammaproteobacteria</taxon>
        <taxon>Alteromonadales</taxon>
        <taxon>Alteromonadaceae</taxon>
        <taxon>Planctobacterium</taxon>
    </lineage>
</organism>
<dbReference type="EMBL" id="AP027272">
    <property type="protein sequence ID" value="BDX07509.1"/>
    <property type="molecule type" value="Genomic_DNA"/>
</dbReference>